<dbReference type="PANTHER" id="PTHR22762:SF133">
    <property type="entry name" value="P-TYPE DOMAIN-CONTAINING PROTEIN"/>
    <property type="match status" value="1"/>
</dbReference>
<dbReference type="PROSITE" id="PS51448">
    <property type="entry name" value="P_TREFOIL_2"/>
    <property type="match status" value="1"/>
</dbReference>
<proteinExistence type="predicted"/>
<dbReference type="InterPro" id="IPR000519">
    <property type="entry name" value="P_trefoil_dom"/>
</dbReference>
<dbReference type="WBParaSite" id="GPUH_0001815201-mRNA-1">
    <property type="protein sequence ID" value="GPUH_0001815201-mRNA-1"/>
    <property type="gene ID" value="GPUH_0001815201"/>
</dbReference>
<evidence type="ECO:0000256" key="2">
    <source>
        <dbReference type="PROSITE-ProRule" id="PRU00779"/>
    </source>
</evidence>
<dbReference type="CDD" id="cd00111">
    <property type="entry name" value="Trefoil"/>
    <property type="match status" value="1"/>
</dbReference>
<feature type="domain" description="P-type" evidence="3">
    <location>
        <begin position="232"/>
        <end position="281"/>
    </location>
</feature>
<dbReference type="SUPFAM" id="SSF51011">
    <property type="entry name" value="Glycosyl hydrolase domain"/>
    <property type="match status" value="1"/>
</dbReference>
<dbReference type="Gene3D" id="2.60.40.1180">
    <property type="entry name" value="Golgi alpha-mannosidase II"/>
    <property type="match status" value="1"/>
</dbReference>
<reference evidence="4 5" key="2">
    <citation type="submission" date="2018-11" db="EMBL/GenBank/DDBJ databases">
        <authorList>
            <consortium name="Pathogen Informatics"/>
        </authorList>
    </citation>
    <scope>NUCLEOTIDE SEQUENCE [LARGE SCALE GENOMIC DNA]</scope>
</reference>
<gene>
    <name evidence="4" type="ORF">GPUH_LOCUS18126</name>
</gene>
<evidence type="ECO:0000313" key="4">
    <source>
        <dbReference type="EMBL" id="VDN31105.1"/>
    </source>
</evidence>
<organism evidence="6">
    <name type="scientific">Gongylonema pulchrum</name>
    <dbReference type="NCBI Taxonomy" id="637853"/>
    <lineage>
        <taxon>Eukaryota</taxon>
        <taxon>Metazoa</taxon>
        <taxon>Ecdysozoa</taxon>
        <taxon>Nematoda</taxon>
        <taxon>Chromadorea</taxon>
        <taxon>Rhabditida</taxon>
        <taxon>Spirurina</taxon>
        <taxon>Spiruromorpha</taxon>
        <taxon>Spiruroidea</taxon>
        <taxon>Gongylonematidae</taxon>
        <taxon>Gongylonema</taxon>
    </lineage>
</organism>
<evidence type="ECO:0000313" key="6">
    <source>
        <dbReference type="WBParaSite" id="GPUH_0001815201-mRNA-1"/>
    </source>
</evidence>
<dbReference type="EMBL" id="UYRT01086247">
    <property type="protein sequence ID" value="VDN31105.1"/>
    <property type="molecule type" value="Genomic_DNA"/>
</dbReference>
<dbReference type="InterPro" id="IPR048395">
    <property type="entry name" value="Glyco_hydro_31_C"/>
</dbReference>
<keyword evidence="5" id="KW-1185">Reference proteome</keyword>
<accession>A0A183EAY6</accession>
<dbReference type="Pfam" id="PF21365">
    <property type="entry name" value="Glyco_hydro_31_3rd"/>
    <property type="match status" value="1"/>
</dbReference>
<dbReference type="PANTHER" id="PTHR22762">
    <property type="entry name" value="ALPHA-GLUCOSIDASE"/>
    <property type="match status" value="1"/>
</dbReference>
<dbReference type="SMART" id="SM00018">
    <property type="entry name" value="PD"/>
    <property type="match status" value="1"/>
</dbReference>
<protein>
    <submittedName>
        <fullName evidence="6">P-type domain-containing protein</fullName>
    </submittedName>
</protein>
<evidence type="ECO:0000256" key="1">
    <source>
        <dbReference type="ARBA" id="ARBA00023157"/>
    </source>
</evidence>
<sequence>MFEASLNGATVARPVFFEFRDDPNTHELSHQIMWGSALLFVPVVYEGAESVKGYLPPSATWYSIRDIDYGYRIVKTGWSTFAAPTTGAQSVKGYLPPSATWYSIRDVDYGYRIVKTGWSTFAAPTTVHIPVFIRAYDENGNALPAHGQLFWDDGETLSGLKVPPLEIIDILGYEFRPDSGSMKINDASISEVLFNYEPKTKRLLIRKHELLNLATARGHSDALRWTHSGERGDDAVPIGERVDCNPSPGASQQMCLQHNCIWDGITDHDSNPTVPLCYVPPNSGYIITKKMNYGSYPKLALSSAPYGATNPYGANISPITF</sequence>
<dbReference type="InterPro" id="IPR044913">
    <property type="entry name" value="P_trefoil_dom_sf"/>
</dbReference>
<evidence type="ECO:0000313" key="5">
    <source>
        <dbReference type="Proteomes" id="UP000271098"/>
    </source>
</evidence>
<name>A0A183EAY6_9BILA</name>
<comment type="caution">
    <text evidence="2">Lacks conserved residue(s) required for the propagation of feature annotation.</text>
</comment>
<dbReference type="AlphaFoldDB" id="A0A183EAY6"/>
<dbReference type="OrthoDB" id="5839090at2759"/>
<keyword evidence="1" id="KW-1015">Disulfide bond</keyword>
<dbReference type="Gene3D" id="4.10.110.10">
    <property type="entry name" value="Spasmolytic Protein, domain 1"/>
    <property type="match status" value="1"/>
</dbReference>
<dbReference type="Pfam" id="PF00088">
    <property type="entry name" value="Trefoil"/>
    <property type="match status" value="1"/>
</dbReference>
<dbReference type="GO" id="GO:0004558">
    <property type="term" value="F:alpha-1,4-glucosidase activity"/>
    <property type="evidence" value="ECO:0007669"/>
    <property type="project" value="TreeGrafter"/>
</dbReference>
<evidence type="ECO:0000259" key="3">
    <source>
        <dbReference type="PROSITE" id="PS51448"/>
    </source>
</evidence>
<dbReference type="InterPro" id="IPR013780">
    <property type="entry name" value="Glyco_hydro_b"/>
</dbReference>
<dbReference type="SUPFAM" id="SSF57492">
    <property type="entry name" value="Trefoil"/>
    <property type="match status" value="1"/>
</dbReference>
<reference evidence="6" key="1">
    <citation type="submission" date="2016-06" db="UniProtKB">
        <authorList>
            <consortium name="WormBaseParasite"/>
        </authorList>
    </citation>
    <scope>IDENTIFICATION</scope>
</reference>
<dbReference type="Proteomes" id="UP000271098">
    <property type="component" value="Unassembled WGS sequence"/>
</dbReference>